<comment type="caution">
    <text evidence="1">The sequence shown here is derived from an EMBL/GenBank/DDBJ whole genome shotgun (WGS) entry which is preliminary data.</text>
</comment>
<gene>
    <name evidence="1" type="ORF">M2127_000024</name>
</gene>
<protein>
    <recommendedName>
        <fullName evidence="3">6-phosphogluconate dehydrogenase</fullName>
    </recommendedName>
</protein>
<keyword evidence="2" id="KW-1185">Reference proteome</keyword>
<evidence type="ECO:0000313" key="2">
    <source>
        <dbReference type="Proteomes" id="UP001161160"/>
    </source>
</evidence>
<name>A0AA43M5Y8_9BURK</name>
<evidence type="ECO:0008006" key="3">
    <source>
        <dbReference type="Google" id="ProtNLM"/>
    </source>
</evidence>
<proteinExistence type="predicted"/>
<sequence length="124" mass="13859">MNKFIKTLLVLIVIGLALLAAYTWAMLNWSYGSGERAGYVQKFSNRGYLCKTWEGELAMVSMPGTMSEKFFFTVPSDAVAQKINANLGKKVTLQYQQHIGLPTTCFGDTEYFVSDITVLDDPNQ</sequence>
<dbReference type="EMBL" id="JARXYA010000001">
    <property type="protein sequence ID" value="MDH6502741.1"/>
    <property type="molecule type" value="Genomic_DNA"/>
</dbReference>
<dbReference type="AlphaFoldDB" id="A0AA43M5Y8"/>
<evidence type="ECO:0000313" key="1">
    <source>
        <dbReference type="EMBL" id="MDH6502741.1"/>
    </source>
</evidence>
<dbReference type="GeneID" id="83596317"/>
<organism evidence="1 2">
    <name type="scientific">Polynucleobacter sphagniphilus</name>
    <dbReference type="NCBI Taxonomy" id="1743169"/>
    <lineage>
        <taxon>Bacteria</taxon>
        <taxon>Pseudomonadati</taxon>
        <taxon>Pseudomonadota</taxon>
        <taxon>Betaproteobacteria</taxon>
        <taxon>Burkholderiales</taxon>
        <taxon>Burkholderiaceae</taxon>
        <taxon>Polynucleobacter</taxon>
    </lineage>
</organism>
<dbReference type="RefSeq" id="WP_076024429.1">
    <property type="nucleotide sequence ID" value="NZ_JAQFIK010000003.1"/>
</dbReference>
<accession>A0AA43M5Y8</accession>
<reference evidence="1" key="1">
    <citation type="submission" date="2023-04" db="EMBL/GenBank/DDBJ databases">
        <title>Genome Encyclopedia of Bacteria and Archaea VI: Functional Genomics of Type Strains.</title>
        <authorList>
            <person name="Whitman W."/>
        </authorList>
    </citation>
    <scope>NUCLEOTIDE SEQUENCE</scope>
    <source>
        <strain evidence="1">Enz.4-51</strain>
    </source>
</reference>
<dbReference type="Proteomes" id="UP001161160">
    <property type="component" value="Unassembled WGS sequence"/>
</dbReference>